<dbReference type="AlphaFoldDB" id="A0A0A9DYS8"/>
<reference evidence="1" key="2">
    <citation type="journal article" date="2015" name="Data Brief">
        <title>Shoot transcriptome of the giant reed, Arundo donax.</title>
        <authorList>
            <person name="Barrero R.A."/>
            <person name="Guerrero F.D."/>
            <person name="Moolhuijzen P."/>
            <person name="Goolsby J.A."/>
            <person name="Tidwell J."/>
            <person name="Bellgard S.E."/>
            <person name="Bellgard M.I."/>
        </authorList>
    </citation>
    <scope>NUCLEOTIDE SEQUENCE</scope>
    <source>
        <tissue evidence="1">Shoot tissue taken approximately 20 cm above the soil surface</tissue>
    </source>
</reference>
<evidence type="ECO:0000313" key="1">
    <source>
        <dbReference type="EMBL" id="JAD88907.1"/>
    </source>
</evidence>
<reference evidence="1" key="1">
    <citation type="submission" date="2014-09" db="EMBL/GenBank/DDBJ databases">
        <authorList>
            <person name="Magalhaes I.L.F."/>
            <person name="Oliveira U."/>
            <person name="Santos F.R."/>
            <person name="Vidigal T.H.D.A."/>
            <person name="Brescovit A.D."/>
            <person name="Santos A.J."/>
        </authorList>
    </citation>
    <scope>NUCLEOTIDE SEQUENCE</scope>
    <source>
        <tissue evidence="1">Shoot tissue taken approximately 20 cm above the soil surface</tissue>
    </source>
</reference>
<dbReference type="EMBL" id="GBRH01208988">
    <property type="protein sequence ID" value="JAD88907.1"/>
    <property type="molecule type" value="Transcribed_RNA"/>
</dbReference>
<organism evidence="1">
    <name type="scientific">Arundo donax</name>
    <name type="common">Giant reed</name>
    <name type="synonym">Donax arundinaceus</name>
    <dbReference type="NCBI Taxonomy" id="35708"/>
    <lineage>
        <taxon>Eukaryota</taxon>
        <taxon>Viridiplantae</taxon>
        <taxon>Streptophyta</taxon>
        <taxon>Embryophyta</taxon>
        <taxon>Tracheophyta</taxon>
        <taxon>Spermatophyta</taxon>
        <taxon>Magnoliopsida</taxon>
        <taxon>Liliopsida</taxon>
        <taxon>Poales</taxon>
        <taxon>Poaceae</taxon>
        <taxon>PACMAD clade</taxon>
        <taxon>Arundinoideae</taxon>
        <taxon>Arundineae</taxon>
        <taxon>Arundo</taxon>
    </lineage>
</organism>
<protein>
    <submittedName>
        <fullName evidence="1">Uncharacterized protein</fullName>
    </submittedName>
</protein>
<name>A0A0A9DYS8_ARUDO</name>
<sequence length="164" mass="17627">MLVLSTVPHFMKCIDNASFVAAKCTFITRTVLESASSSKLAWGPSDRAPCFPLFICACLERSLRTSSSICFSFSFTSKISSFTGLFLQLAPFSSTEDAVFDCAGLLTCSPCNTSVSEFFRIVSGGNLLDVDACPFDGLNMLHVGSETAAGEPFISDVNSFKFCD</sequence>
<accession>A0A0A9DYS8</accession>
<proteinExistence type="predicted"/>